<organism evidence="6 7">
    <name type="scientific">Hyphococcus luteus</name>
    <dbReference type="NCBI Taxonomy" id="2058213"/>
    <lineage>
        <taxon>Bacteria</taxon>
        <taxon>Pseudomonadati</taxon>
        <taxon>Pseudomonadota</taxon>
        <taxon>Alphaproteobacteria</taxon>
        <taxon>Parvularculales</taxon>
        <taxon>Parvularculaceae</taxon>
        <taxon>Hyphococcus</taxon>
    </lineage>
</organism>
<dbReference type="Gene3D" id="3.90.1590.10">
    <property type="entry name" value="glutathione-dependent formaldehyde- activating enzyme (gfa)"/>
    <property type="match status" value="1"/>
</dbReference>
<comment type="caution">
    <text evidence="6">The sequence shown here is derived from an EMBL/GenBank/DDBJ whole genome shotgun (WGS) entry which is preliminary data.</text>
</comment>
<dbReference type="EMBL" id="PJCH01000015">
    <property type="protein sequence ID" value="PQA86091.1"/>
    <property type="molecule type" value="Genomic_DNA"/>
</dbReference>
<keyword evidence="2" id="KW-0479">Metal-binding</keyword>
<keyword evidence="4" id="KW-0456">Lyase</keyword>
<dbReference type="Proteomes" id="UP000239504">
    <property type="component" value="Unassembled WGS sequence"/>
</dbReference>
<proteinExistence type="inferred from homology"/>
<evidence type="ECO:0000256" key="2">
    <source>
        <dbReference type="ARBA" id="ARBA00022723"/>
    </source>
</evidence>
<dbReference type="RefSeq" id="WP_104831303.1">
    <property type="nucleotide sequence ID" value="NZ_PJCH01000015.1"/>
</dbReference>
<evidence type="ECO:0000256" key="3">
    <source>
        <dbReference type="ARBA" id="ARBA00022833"/>
    </source>
</evidence>
<feature type="domain" description="CENP-V/GFA" evidence="5">
    <location>
        <begin position="5"/>
        <end position="126"/>
    </location>
</feature>
<dbReference type="GO" id="GO:0016846">
    <property type="term" value="F:carbon-sulfur lyase activity"/>
    <property type="evidence" value="ECO:0007669"/>
    <property type="project" value="InterPro"/>
</dbReference>
<keyword evidence="7" id="KW-1185">Reference proteome</keyword>
<gene>
    <name evidence="6" type="ORF">CW354_17135</name>
</gene>
<dbReference type="PROSITE" id="PS51891">
    <property type="entry name" value="CENP_V_GFA"/>
    <property type="match status" value="1"/>
</dbReference>
<name>A0A2S7K0V8_9PROT</name>
<dbReference type="InterPro" id="IPR006913">
    <property type="entry name" value="CENP-V/GFA"/>
</dbReference>
<evidence type="ECO:0000256" key="1">
    <source>
        <dbReference type="ARBA" id="ARBA00005495"/>
    </source>
</evidence>
<keyword evidence="3" id="KW-0862">Zinc</keyword>
<protein>
    <submittedName>
        <fullName evidence="6">GFA family protein</fullName>
    </submittedName>
</protein>
<dbReference type="InterPro" id="IPR011057">
    <property type="entry name" value="Mss4-like_sf"/>
</dbReference>
<evidence type="ECO:0000313" key="7">
    <source>
        <dbReference type="Proteomes" id="UP000239504"/>
    </source>
</evidence>
<dbReference type="PANTHER" id="PTHR33337:SF40">
    <property type="entry name" value="CENP-V_GFA DOMAIN-CONTAINING PROTEIN-RELATED"/>
    <property type="match status" value="1"/>
</dbReference>
<dbReference type="AlphaFoldDB" id="A0A2S7K0V8"/>
<dbReference type="PANTHER" id="PTHR33337">
    <property type="entry name" value="GFA DOMAIN-CONTAINING PROTEIN"/>
    <property type="match status" value="1"/>
</dbReference>
<dbReference type="SUPFAM" id="SSF51316">
    <property type="entry name" value="Mss4-like"/>
    <property type="match status" value="1"/>
</dbReference>
<evidence type="ECO:0000256" key="4">
    <source>
        <dbReference type="ARBA" id="ARBA00023239"/>
    </source>
</evidence>
<accession>A0A2S7K0V8</accession>
<reference evidence="6 7" key="1">
    <citation type="submission" date="2017-12" db="EMBL/GenBank/DDBJ databases">
        <authorList>
            <person name="Hurst M.R.H."/>
        </authorList>
    </citation>
    <scope>NUCLEOTIDE SEQUENCE [LARGE SCALE GENOMIC DNA]</scope>
    <source>
        <strain evidence="6 7">SY-3-19</strain>
    </source>
</reference>
<evidence type="ECO:0000259" key="5">
    <source>
        <dbReference type="PROSITE" id="PS51891"/>
    </source>
</evidence>
<sequence length="126" mass="13756">MSAPHSGGCQCGAARFEATSDPKFISNCHCKACRKATGAAFSTWVGFNNENVRWVTDEPSFYESSEGVRRGYCAKCGTPLTYAGDKWAGETHFLIGVMDKPEEYAPEGDAFPDEALSWTQRIKSAT</sequence>
<dbReference type="OrthoDB" id="9807246at2"/>
<evidence type="ECO:0000313" key="6">
    <source>
        <dbReference type="EMBL" id="PQA86091.1"/>
    </source>
</evidence>
<dbReference type="GO" id="GO:0046872">
    <property type="term" value="F:metal ion binding"/>
    <property type="evidence" value="ECO:0007669"/>
    <property type="project" value="UniProtKB-KW"/>
</dbReference>
<dbReference type="Pfam" id="PF04828">
    <property type="entry name" value="GFA"/>
    <property type="match status" value="1"/>
</dbReference>
<comment type="similarity">
    <text evidence="1">Belongs to the Gfa family.</text>
</comment>